<feature type="domain" description="GBF-interacting protein 1 N-terminal" evidence="1">
    <location>
        <begin position="29"/>
        <end position="73"/>
    </location>
</feature>
<comment type="caution">
    <text evidence="2">The sequence shown here is derived from an EMBL/GenBank/DDBJ whole genome shotgun (WGS) entry which is preliminary data.</text>
</comment>
<accession>A0A426YKZ8</accession>
<sequence>PHSFLVVSPPSLALAVASNMNGGGARVSIPPSVRRMIQNIKEIAGHHSDEDIYSMLKECAMDPNETAQKLLLQGLLFPPPSLFSFFCNSDTFHVVKRKRDKRKEVNWIYFVFVLNLDNLHRFHTPVD</sequence>
<dbReference type="EMBL" id="AMZH03011670">
    <property type="protein sequence ID" value="RRT52435.1"/>
    <property type="molecule type" value="Genomic_DNA"/>
</dbReference>
<dbReference type="InterPro" id="IPR044277">
    <property type="entry name" value="GIP1"/>
</dbReference>
<evidence type="ECO:0000313" key="2">
    <source>
        <dbReference type="EMBL" id="RRT52435.1"/>
    </source>
</evidence>
<organism evidence="2 3">
    <name type="scientific">Ensete ventricosum</name>
    <name type="common">Abyssinian banana</name>
    <name type="synonym">Musa ensete</name>
    <dbReference type="NCBI Taxonomy" id="4639"/>
    <lineage>
        <taxon>Eukaryota</taxon>
        <taxon>Viridiplantae</taxon>
        <taxon>Streptophyta</taxon>
        <taxon>Embryophyta</taxon>
        <taxon>Tracheophyta</taxon>
        <taxon>Spermatophyta</taxon>
        <taxon>Magnoliopsida</taxon>
        <taxon>Liliopsida</taxon>
        <taxon>Zingiberales</taxon>
        <taxon>Musaceae</taxon>
        <taxon>Ensete</taxon>
    </lineage>
</organism>
<dbReference type="Proteomes" id="UP000287651">
    <property type="component" value="Unassembled WGS sequence"/>
</dbReference>
<dbReference type="PANTHER" id="PTHR46775:SF1">
    <property type="entry name" value="FLOCCULATION PROTEIN (DUF1296)"/>
    <property type="match status" value="1"/>
</dbReference>
<reference evidence="2 3" key="1">
    <citation type="journal article" date="2014" name="Agronomy (Basel)">
        <title>A Draft Genome Sequence for Ensete ventricosum, the Drought-Tolerant Tree Against Hunger.</title>
        <authorList>
            <person name="Harrison J."/>
            <person name="Moore K.A."/>
            <person name="Paszkiewicz K."/>
            <person name="Jones T."/>
            <person name="Grant M."/>
            <person name="Ambacheew D."/>
            <person name="Muzemil S."/>
            <person name="Studholme D.J."/>
        </authorList>
    </citation>
    <scope>NUCLEOTIDE SEQUENCE [LARGE SCALE GENOMIC DNA]</scope>
</reference>
<evidence type="ECO:0000313" key="3">
    <source>
        <dbReference type="Proteomes" id="UP000287651"/>
    </source>
</evidence>
<dbReference type="SUPFAM" id="SSF46934">
    <property type="entry name" value="UBA-like"/>
    <property type="match status" value="1"/>
</dbReference>
<dbReference type="Pfam" id="PF06972">
    <property type="entry name" value="GIP1_N"/>
    <property type="match status" value="1"/>
</dbReference>
<gene>
    <name evidence="2" type="ORF">B296_00019546</name>
</gene>
<dbReference type="GO" id="GO:0051082">
    <property type="term" value="F:unfolded protein binding"/>
    <property type="evidence" value="ECO:0007669"/>
    <property type="project" value="TreeGrafter"/>
</dbReference>
<dbReference type="AlphaFoldDB" id="A0A426YKZ8"/>
<feature type="non-terminal residue" evidence="2">
    <location>
        <position position="1"/>
    </location>
</feature>
<protein>
    <recommendedName>
        <fullName evidence="1">GBF-interacting protein 1 N-terminal domain-containing protein</fullName>
    </recommendedName>
</protein>
<proteinExistence type="predicted"/>
<evidence type="ECO:0000259" key="1">
    <source>
        <dbReference type="Pfam" id="PF06972"/>
    </source>
</evidence>
<dbReference type="InterPro" id="IPR009060">
    <property type="entry name" value="UBA-like_sf"/>
</dbReference>
<name>A0A426YKZ8_ENSVE</name>
<dbReference type="PANTHER" id="PTHR46775">
    <property type="entry name" value="FLOCCULATION PROTEIN (DUF1296)"/>
    <property type="match status" value="1"/>
</dbReference>
<dbReference type="InterPro" id="IPR009719">
    <property type="entry name" value="GIP1_N"/>
</dbReference>